<sequence length="99" mass="11098">MEVEQSGLLIADLWADETFLATPELPQQLPMCPVLNLKEPNMVFFFLSDIVFVDGHIATKGEYVLSLNMQSKKVQSWSKCPPERSSEFSPSVIATEFCA</sequence>
<reference evidence="1 2" key="1">
    <citation type="submission" date="2016-09" db="EMBL/GenBank/DDBJ databases">
        <title>The draft genome of Dichanthelium oligosanthes: A C3 panicoid grass species.</title>
        <authorList>
            <person name="Studer A.J."/>
            <person name="Schnable J.C."/>
            <person name="Brutnell T.P."/>
        </authorList>
    </citation>
    <scope>NUCLEOTIDE SEQUENCE [LARGE SCALE GENOMIC DNA]</scope>
    <source>
        <strain evidence="2">cv. Kellogg 1175</strain>
        <tissue evidence="1">Leaf</tissue>
    </source>
</reference>
<proteinExistence type="predicted"/>
<dbReference type="AlphaFoldDB" id="A0A1E5V2G4"/>
<evidence type="ECO:0000313" key="1">
    <source>
        <dbReference type="EMBL" id="OEL19278.1"/>
    </source>
</evidence>
<protein>
    <recommendedName>
        <fullName evidence="3">DUF1618 domain-containing protein</fullName>
    </recommendedName>
</protein>
<dbReference type="Proteomes" id="UP000095767">
    <property type="component" value="Unassembled WGS sequence"/>
</dbReference>
<keyword evidence="2" id="KW-1185">Reference proteome</keyword>
<dbReference type="EMBL" id="LWDX02054077">
    <property type="protein sequence ID" value="OEL19278.1"/>
    <property type="molecule type" value="Genomic_DNA"/>
</dbReference>
<name>A0A1E5V2G4_9POAL</name>
<comment type="caution">
    <text evidence="1">The sequence shown here is derived from an EMBL/GenBank/DDBJ whole genome shotgun (WGS) entry which is preliminary data.</text>
</comment>
<evidence type="ECO:0008006" key="3">
    <source>
        <dbReference type="Google" id="ProtNLM"/>
    </source>
</evidence>
<dbReference type="OrthoDB" id="686349at2759"/>
<evidence type="ECO:0000313" key="2">
    <source>
        <dbReference type="Proteomes" id="UP000095767"/>
    </source>
</evidence>
<gene>
    <name evidence="1" type="ORF">BAE44_0019703</name>
</gene>
<accession>A0A1E5V2G4</accession>
<organism evidence="1 2">
    <name type="scientific">Dichanthelium oligosanthes</name>
    <dbReference type="NCBI Taxonomy" id="888268"/>
    <lineage>
        <taxon>Eukaryota</taxon>
        <taxon>Viridiplantae</taxon>
        <taxon>Streptophyta</taxon>
        <taxon>Embryophyta</taxon>
        <taxon>Tracheophyta</taxon>
        <taxon>Spermatophyta</taxon>
        <taxon>Magnoliopsida</taxon>
        <taxon>Liliopsida</taxon>
        <taxon>Poales</taxon>
        <taxon>Poaceae</taxon>
        <taxon>PACMAD clade</taxon>
        <taxon>Panicoideae</taxon>
        <taxon>Panicodae</taxon>
        <taxon>Paniceae</taxon>
        <taxon>Dichantheliinae</taxon>
        <taxon>Dichanthelium</taxon>
    </lineage>
</organism>